<dbReference type="InterPro" id="IPR036453">
    <property type="entry name" value="GluRdtase_dimer_dom_sf"/>
</dbReference>
<dbReference type="GO" id="GO:0006782">
    <property type="term" value="P:protoporphyrinogen IX biosynthetic process"/>
    <property type="evidence" value="ECO:0007669"/>
    <property type="project" value="UniProtKB-UniRule"/>
</dbReference>
<evidence type="ECO:0000259" key="17">
    <source>
        <dbReference type="Pfam" id="PF05201"/>
    </source>
</evidence>
<dbReference type="SUPFAM" id="SSF69742">
    <property type="entry name" value="Glutamyl tRNA-reductase catalytic, N-terminal domain"/>
    <property type="match status" value="1"/>
</dbReference>
<sequence length="448" mass="50316">MHFIAISINHRTADVALREQVAFRDDALRLAHEDLFETKSILENVILSTCNRTEVYAIVDQIHTGRYYIQRFLARSFGFDVDDIKNMSEVKVGDEAVEHLLRVTSGLDSIVLGETQILGQMRDAFFLAQDIQTTGTIFNHLFKQAITFAKKAHNETDIADNAVSVSYAAVELAKKVFGKLKGKQAIIIGAGEMSELSLLNLLGSGIDDITVVNRTETNAYKLATKHGVNYNTLESLPTLLTNADIVISSTSSPDFIVTKSMIESVNLNRKASSLLLIDIAVPRDIEPNVNISENIFSYDVDDLKGLVDANLRERQMAADFIASQIPDEVQAHNDWVNMLGVVPVIRALREKAMTIQSETMDSIDRKLPDLSDRERTIISKHTKSIINQMLKDPIKQAKELSNDKRSNEKLELFQNIFDIDAADPYEDIKARKAQKEKEVSIRHFFSFE</sequence>
<evidence type="ECO:0000256" key="1">
    <source>
        <dbReference type="ARBA" id="ARBA00005059"/>
    </source>
</evidence>
<evidence type="ECO:0000256" key="12">
    <source>
        <dbReference type="PIRSR" id="PIRSR000445-3"/>
    </source>
</evidence>
<dbReference type="FunFam" id="3.30.460.30:FF:000001">
    <property type="entry name" value="Glutamyl-tRNA reductase"/>
    <property type="match status" value="1"/>
</dbReference>
<dbReference type="InterPro" id="IPR015895">
    <property type="entry name" value="4pyrrol_synth_GluRdtase_N"/>
</dbReference>
<dbReference type="PANTHER" id="PTHR43120">
    <property type="entry name" value="GLUTAMYL-TRNA REDUCTASE 1, CHLOROPLASTIC"/>
    <property type="match status" value="1"/>
</dbReference>
<keyword evidence="5 9" id="KW-0560">Oxidoreductase</keyword>
<comment type="subunit">
    <text evidence="9">Homodimer.</text>
</comment>
<comment type="miscellaneous">
    <text evidence="9">During catalysis, the active site Cys acts as a nucleophile attacking the alpha-carbonyl group of tRNA-bound glutamate with the formation of a thioester intermediate between enzyme and glutamate, and the concomitant release of tRNA(Glu). The thioester intermediate is finally reduced by direct hydride transfer from NADPH, to form the product GSA.</text>
</comment>
<feature type="binding site" evidence="9 11">
    <location>
        <position position="120"/>
    </location>
    <ligand>
        <name>substrate</name>
    </ligand>
</feature>
<dbReference type="InterPro" id="IPR006151">
    <property type="entry name" value="Shikm_DH/Glu-tRNA_Rdtase"/>
</dbReference>
<evidence type="ECO:0000256" key="7">
    <source>
        <dbReference type="ARBA" id="ARBA00047464"/>
    </source>
</evidence>
<name>A0A2K0A7F5_STAHA</name>
<evidence type="ECO:0000256" key="11">
    <source>
        <dbReference type="PIRSR" id="PIRSR000445-2"/>
    </source>
</evidence>
<dbReference type="SUPFAM" id="SSF51735">
    <property type="entry name" value="NAD(P)-binding Rossmann-fold domains"/>
    <property type="match status" value="1"/>
</dbReference>
<feature type="site" description="Important for activity" evidence="9 13">
    <location>
        <position position="99"/>
    </location>
</feature>
<gene>
    <name evidence="9" type="primary">hemA</name>
    <name evidence="18" type="ORF">AL503_009440</name>
</gene>
<dbReference type="Pfam" id="PF01488">
    <property type="entry name" value="Shikimate_DH"/>
    <property type="match status" value="1"/>
</dbReference>
<feature type="active site" description="Nucleophile" evidence="9 10">
    <location>
        <position position="50"/>
    </location>
</feature>
<evidence type="ECO:0000313" key="19">
    <source>
        <dbReference type="Proteomes" id="UP000053523"/>
    </source>
</evidence>
<evidence type="ECO:0000256" key="6">
    <source>
        <dbReference type="ARBA" id="ARBA00023244"/>
    </source>
</evidence>
<dbReference type="PANTHER" id="PTHR43120:SF1">
    <property type="entry name" value="GLUTAMYL-TRNA REDUCTASE 1, CHLOROPLASTIC"/>
    <property type="match status" value="1"/>
</dbReference>
<dbReference type="FunFam" id="3.40.50.720:FF:000031">
    <property type="entry name" value="Glutamyl-tRNA reductase"/>
    <property type="match status" value="1"/>
</dbReference>
<comment type="caution">
    <text evidence="18">The sequence shown here is derived from an EMBL/GenBank/DDBJ whole genome shotgun (WGS) entry which is preliminary data.</text>
</comment>
<feature type="domain" description="Quinate/shikimate 5-dehydrogenase/glutamyl-tRNA reductase" evidence="16">
    <location>
        <begin position="171"/>
        <end position="305"/>
    </location>
</feature>
<comment type="pathway">
    <text evidence="1 9 14">Porphyrin-containing compound metabolism; protoporphyrin-IX biosynthesis; 5-aminolevulinate from L-glutamyl-tRNA(Glu): step 1/2.</text>
</comment>
<dbReference type="InterPro" id="IPR015896">
    <property type="entry name" value="4pyrrol_synth_GluRdtase_dimer"/>
</dbReference>
<organism evidence="18 19">
    <name type="scientific">Staphylococcus haemolyticus</name>
    <dbReference type="NCBI Taxonomy" id="1283"/>
    <lineage>
        <taxon>Bacteria</taxon>
        <taxon>Bacillati</taxon>
        <taxon>Bacillota</taxon>
        <taxon>Bacilli</taxon>
        <taxon>Bacillales</taxon>
        <taxon>Staphylococcaceae</taxon>
        <taxon>Staphylococcus</taxon>
    </lineage>
</organism>
<dbReference type="GO" id="GO:0008883">
    <property type="term" value="F:glutamyl-tRNA reductase activity"/>
    <property type="evidence" value="ECO:0007669"/>
    <property type="project" value="UniProtKB-UniRule"/>
</dbReference>
<dbReference type="InterPro" id="IPR018214">
    <property type="entry name" value="GluRdtase_CS"/>
</dbReference>
<accession>A0A2K0A7F5</accession>
<keyword evidence="6 9" id="KW-0627">Porphyrin biosynthesis</keyword>
<evidence type="ECO:0000256" key="10">
    <source>
        <dbReference type="PIRSR" id="PIRSR000445-1"/>
    </source>
</evidence>
<comment type="catalytic activity">
    <reaction evidence="7 9 14">
        <text>(S)-4-amino-5-oxopentanoate + tRNA(Glu) + NADP(+) = L-glutamyl-tRNA(Glu) + NADPH + H(+)</text>
        <dbReference type="Rhea" id="RHEA:12344"/>
        <dbReference type="Rhea" id="RHEA-COMP:9663"/>
        <dbReference type="Rhea" id="RHEA-COMP:9680"/>
        <dbReference type="ChEBI" id="CHEBI:15378"/>
        <dbReference type="ChEBI" id="CHEBI:57501"/>
        <dbReference type="ChEBI" id="CHEBI:57783"/>
        <dbReference type="ChEBI" id="CHEBI:58349"/>
        <dbReference type="ChEBI" id="CHEBI:78442"/>
        <dbReference type="ChEBI" id="CHEBI:78520"/>
        <dbReference type="EC" id="1.2.1.70"/>
    </reaction>
</comment>
<feature type="domain" description="Tetrapyrrole biosynthesis glutamyl-tRNA reductase dimerisation" evidence="15">
    <location>
        <begin position="325"/>
        <end position="419"/>
    </location>
</feature>
<dbReference type="GO" id="GO:0050661">
    <property type="term" value="F:NADP binding"/>
    <property type="evidence" value="ECO:0007669"/>
    <property type="project" value="InterPro"/>
</dbReference>
<feature type="domain" description="Glutamyl-tRNA reductase N-terminal" evidence="17">
    <location>
        <begin position="6"/>
        <end position="156"/>
    </location>
</feature>
<dbReference type="RefSeq" id="WP_037551004.1">
    <property type="nucleotide sequence ID" value="NZ_JBBLSD010000010.1"/>
</dbReference>
<dbReference type="SUPFAM" id="SSF69075">
    <property type="entry name" value="Glutamyl tRNA-reductase dimerization domain"/>
    <property type="match status" value="1"/>
</dbReference>
<keyword evidence="4 9" id="KW-0521">NADP</keyword>
<dbReference type="CDD" id="cd05213">
    <property type="entry name" value="NAD_bind_Glutamyl_tRNA_reduct"/>
    <property type="match status" value="1"/>
</dbReference>
<proteinExistence type="inferred from homology"/>
<evidence type="ECO:0000256" key="2">
    <source>
        <dbReference type="ARBA" id="ARBA00005916"/>
    </source>
</evidence>
<dbReference type="Pfam" id="PF05201">
    <property type="entry name" value="GlutR_N"/>
    <property type="match status" value="1"/>
</dbReference>
<dbReference type="PROSITE" id="PS00747">
    <property type="entry name" value="GLUTR"/>
    <property type="match status" value="1"/>
</dbReference>
<dbReference type="Proteomes" id="UP000053523">
    <property type="component" value="Unassembled WGS sequence"/>
</dbReference>
<dbReference type="Pfam" id="PF00745">
    <property type="entry name" value="GlutR_dimer"/>
    <property type="match status" value="1"/>
</dbReference>
<comment type="function">
    <text evidence="9">Catalyzes the NADPH-dependent reduction of glutamyl-tRNA(Glu) to glutamate 1-semialdehyde (GSA).</text>
</comment>
<evidence type="ECO:0000313" key="18">
    <source>
        <dbReference type="EMBL" id="PNN20965.1"/>
    </source>
</evidence>
<dbReference type="UniPathway" id="UPA00251">
    <property type="reaction ID" value="UER00316"/>
</dbReference>
<comment type="similarity">
    <text evidence="2 9 14">Belongs to the glutamyl-tRNA reductase family.</text>
</comment>
<feature type="binding site" evidence="9 11">
    <location>
        <position position="109"/>
    </location>
    <ligand>
        <name>substrate</name>
    </ligand>
</feature>
<dbReference type="InterPro" id="IPR000343">
    <property type="entry name" value="4pyrrol_synth_GluRdtase"/>
</dbReference>
<dbReference type="Gene3D" id="3.40.50.720">
    <property type="entry name" value="NAD(P)-binding Rossmann-like Domain"/>
    <property type="match status" value="1"/>
</dbReference>
<evidence type="ECO:0000259" key="16">
    <source>
        <dbReference type="Pfam" id="PF01488"/>
    </source>
</evidence>
<evidence type="ECO:0000256" key="8">
    <source>
        <dbReference type="ARBA" id="ARBA00068659"/>
    </source>
</evidence>
<comment type="domain">
    <text evidence="9">Possesses an unusual extended V-shaped dimeric structure with each monomer consisting of three distinct domains arranged along a curved 'spinal' alpha-helix. The N-terminal catalytic domain specifically recognizes the glutamate moiety of the substrate. The second domain is the NADPH-binding domain, and the third C-terminal domain is responsible for dimerization.</text>
</comment>
<dbReference type="HAMAP" id="MF_00087">
    <property type="entry name" value="Glu_tRNA_reductase"/>
    <property type="match status" value="1"/>
</dbReference>
<evidence type="ECO:0000256" key="13">
    <source>
        <dbReference type="PIRSR" id="PIRSR000445-4"/>
    </source>
</evidence>
<dbReference type="EMBL" id="LORN02000015">
    <property type="protein sequence ID" value="PNN20965.1"/>
    <property type="molecule type" value="Genomic_DNA"/>
</dbReference>
<evidence type="ECO:0000259" key="15">
    <source>
        <dbReference type="Pfam" id="PF00745"/>
    </source>
</evidence>
<dbReference type="InterPro" id="IPR036343">
    <property type="entry name" value="GluRdtase_N_sf"/>
</dbReference>
<dbReference type="Gene3D" id="3.30.460.30">
    <property type="entry name" value="Glutamyl-tRNA reductase, N-terminal domain"/>
    <property type="match status" value="1"/>
</dbReference>
<reference evidence="18 19" key="1">
    <citation type="submission" date="2017-12" db="EMBL/GenBank/DDBJ databases">
        <title>FDA dAtabase for Regulatory Grade micrObial Sequences (FDA-ARGOS): Supporting development and validation of Infectious Disease Dx tests.</title>
        <authorList>
            <person name="Hoffmann M."/>
            <person name="Allard M."/>
            <person name="Evans P."/>
            <person name="Brown E."/>
            <person name="Tallon L."/>
            <person name="Sadzewicz L."/>
            <person name="Sengamalay N."/>
            <person name="Ott S."/>
            <person name="Godinez A."/>
            <person name="Nagaraj S."/>
            <person name="Vavikolanu K."/>
            <person name="Aluvathingal J."/>
            <person name="Nadendla S."/>
            <person name="Sichtig H."/>
        </authorList>
    </citation>
    <scope>NUCLEOTIDE SEQUENCE [LARGE SCALE GENOMIC DNA]</scope>
    <source>
        <strain evidence="18 19">FDAARGOS_148</strain>
    </source>
</reference>
<feature type="binding site" evidence="9 11">
    <location>
        <begin position="49"/>
        <end position="52"/>
    </location>
    <ligand>
        <name>substrate</name>
    </ligand>
</feature>
<protein>
    <recommendedName>
        <fullName evidence="8 9">Glutamyl-tRNA reductase</fullName>
        <shortName evidence="9">GluTR</shortName>
        <ecNumber evidence="3 9">1.2.1.70</ecNumber>
    </recommendedName>
</protein>
<feature type="binding site" evidence="9 11">
    <location>
        <begin position="114"/>
        <end position="116"/>
    </location>
    <ligand>
        <name>substrate</name>
    </ligand>
</feature>
<dbReference type="NCBIfam" id="TIGR01035">
    <property type="entry name" value="hemA"/>
    <property type="match status" value="1"/>
</dbReference>
<dbReference type="EC" id="1.2.1.70" evidence="3 9"/>
<evidence type="ECO:0000256" key="3">
    <source>
        <dbReference type="ARBA" id="ARBA00012970"/>
    </source>
</evidence>
<evidence type="ECO:0000256" key="5">
    <source>
        <dbReference type="ARBA" id="ARBA00023002"/>
    </source>
</evidence>
<evidence type="ECO:0000256" key="14">
    <source>
        <dbReference type="RuleBase" id="RU000584"/>
    </source>
</evidence>
<dbReference type="AlphaFoldDB" id="A0A2K0A7F5"/>
<dbReference type="PIRSF" id="PIRSF000445">
    <property type="entry name" value="4pyrrol_synth_GluRdtase"/>
    <property type="match status" value="1"/>
</dbReference>
<evidence type="ECO:0000256" key="9">
    <source>
        <dbReference type="HAMAP-Rule" id="MF_00087"/>
    </source>
</evidence>
<dbReference type="InterPro" id="IPR036291">
    <property type="entry name" value="NAD(P)-bd_dom_sf"/>
</dbReference>
<feature type="binding site" evidence="9 12">
    <location>
        <begin position="189"/>
        <end position="194"/>
    </location>
    <ligand>
        <name>NADP(+)</name>
        <dbReference type="ChEBI" id="CHEBI:58349"/>
    </ligand>
</feature>
<evidence type="ECO:0000256" key="4">
    <source>
        <dbReference type="ARBA" id="ARBA00022857"/>
    </source>
</evidence>